<proteinExistence type="predicted"/>
<dbReference type="Pfam" id="PF12645">
    <property type="entry name" value="HTH_16"/>
    <property type="match status" value="1"/>
</dbReference>
<accession>A0ABV1AJB5</accession>
<feature type="domain" description="Helix-turn-helix conjugative transposon-like" evidence="1">
    <location>
        <begin position="16"/>
        <end position="80"/>
    </location>
</feature>
<reference evidence="2 3" key="1">
    <citation type="submission" date="2024-03" db="EMBL/GenBank/DDBJ databases">
        <title>Human intestinal bacterial collection.</title>
        <authorList>
            <person name="Pauvert C."/>
            <person name="Hitch T.C.A."/>
            <person name="Clavel T."/>
        </authorList>
    </citation>
    <scope>NUCLEOTIDE SEQUENCE [LARGE SCALE GENOMIC DNA]</scope>
    <source>
        <strain evidence="2 3">CLA-AA-H95</strain>
    </source>
</reference>
<comment type="caution">
    <text evidence="2">The sequence shown here is derived from an EMBL/GenBank/DDBJ whole genome shotgun (WGS) entry which is preliminary data.</text>
</comment>
<dbReference type="EMBL" id="JBBMEI010000012">
    <property type="protein sequence ID" value="MEQ2357810.1"/>
    <property type="molecule type" value="Genomic_DNA"/>
</dbReference>
<dbReference type="Proteomes" id="UP001446032">
    <property type="component" value="Unassembled WGS sequence"/>
</dbReference>
<evidence type="ECO:0000313" key="2">
    <source>
        <dbReference type="EMBL" id="MEQ2357810.1"/>
    </source>
</evidence>
<evidence type="ECO:0000259" key="1">
    <source>
        <dbReference type="Pfam" id="PF12645"/>
    </source>
</evidence>
<evidence type="ECO:0000313" key="3">
    <source>
        <dbReference type="Proteomes" id="UP001446032"/>
    </source>
</evidence>
<protein>
    <submittedName>
        <fullName evidence="2">Helix-turn-helix domain-containing protein</fullName>
    </submittedName>
</protein>
<dbReference type="RefSeq" id="WP_118698650.1">
    <property type="nucleotide sequence ID" value="NZ_JBBMEI010000012.1"/>
</dbReference>
<keyword evidence="3" id="KW-1185">Reference proteome</keyword>
<dbReference type="InterPro" id="IPR024760">
    <property type="entry name" value="HTH_dom_conjug_TS-like"/>
</dbReference>
<name>A0ABV1AJB5_9FIRM</name>
<organism evidence="2 3">
    <name type="scientific">Blautia intestinihominis</name>
    <dbReference type="NCBI Taxonomy" id="3133152"/>
    <lineage>
        <taxon>Bacteria</taxon>
        <taxon>Bacillati</taxon>
        <taxon>Bacillota</taxon>
        <taxon>Clostridia</taxon>
        <taxon>Lachnospirales</taxon>
        <taxon>Lachnospiraceae</taxon>
        <taxon>Blautia</taxon>
    </lineage>
</organism>
<gene>
    <name evidence="2" type="ORF">WMO75_05550</name>
</gene>
<sequence length="90" mass="10371">MKKSKKQKCAFDLLPFHVIEAASTGDTEAIQAVLKHYEGYITVLAIRKMFDEFGQVHYCVDETLRQRLEAKLITKTLGFDTKSYVRKSNQ</sequence>